<evidence type="ECO:0000313" key="4">
    <source>
        <dbReference type="Proteomes" id="UP001500897"/>
    </source>
</evidence>
<dbReference type="EMBL" id="BAAANS010000010">
    <property type="protein sequence ID" value="GAA2093504.1"/>
    <property type="molecule type" value="Genomic_DNA"/>
</dbReference>
<keyword evidence="2" id="KW-0732">Signal</keyword>
<sequence>MRSLRLAAATAALLSAVAVLSACDPDGTDTGDAATGAAAPAATAPSSTAPGTAGAKSPGAAKTSAASDGGAAGQAGRLPAGVWIDPKAVPLNAALHWKAPGPAAKALGEKGRLRIEELCKAPRDDSFTEVPMVETASLGGSAGDWAADETIASFGSAKDSSGRAQSGFLLLGSVVQGLKDCGSTVPGASVKVSSEDSTFAAATLTLPRAGGGTVEVHEYLSVQDGSVAELTLHAELPKGGRPKTAWSAPADQGVLDTLGRTVCTAFGDC</sequence>
<feature type="chain" id="PRO_5047316871" description="Lipoprotein" evidence="2">
    <location>
        <begin position="22"/>
        <end position="269"/>
    </location>
</feature>
<proteinExistence type="predicted"/>
<keyword evidence="4" id="KW-1185">Reference proteome</keyword>
<evidence type="ECO:0000313" key="3">
    <source>
        <dbReference type="EMBL" id="GAA2093504.1"/>
    </source>
</evidence>
<name>A0ABN2WJK9_9ACTN</name>
<organism evidence="3 4">
    <name type="scientific">Kitasatospora saccharophila</name>
    <dbReference type="NCBI Taxonomy" id="407973"/>
    <lineage>
        <taxon>Bacteria</taxon>
        <taxon>Bacillati</taxon>
        <taxon>Actinomycetota</taxon>
        <taxon>Actinomycetes</taxon>
        <taxon>Kitasatosporales</taxon>
        <taxon>Streptomycetaceae</taxon>
        <taxon>Kitasatospora</taxon>
    </lineage>
</organism>
<feature type="compositionally biased region" description="Low complexity" evidence="1">
    <location>
        <begin position="31"/>
        <end position="69"/>
    </location>
</feature>
<dbReference type="RefSeq" id="WP_344551604.1">
    <property type="nucleotide sequence ID" value="NZ_BAAANS010000010.1"/>
</dbReference>
<reference evidence="3 4" key="1">
    <citation type="journal article" date="2019" name="Int. J. Syst. Evol. Microbiol.">
        <title>The Global Catalogue of Microorganisms (GCM) 10K type strain sequencing project: providing services to taxonomists for standard genome sequencing and annotation.</title>
        <authorList>
            <consortium name="The Broad Institute Genomics Platform"/>
            <consortium name="The Broad Institute Genome Sequencing Center for Infectious Disease"/>
            <person name="Wu L."/>
            <person name="Ma J."/>
        </authorList>
    </citation>
    <scope>NUCLEOTIDE SEQUENCE [LARGE SCALE GENOMIC DNA]</scope>
    <source>
        <strain evidence="3 4">JCM 14559</strain>
    </source>
</reference>
<feature type="region of interest" description="Disordered" evidence="1">
    <location>
        <begin position="31"/>
        <end position="72"/>
    </location>
</feature>
<dbReference type="PROSITE" id="PS51257">
    <property type="entry name" value="PROKAR_LIPOPROTEIN"/>
    <property type="match status" value="1"/>
</dbReference>
<evidence type="ECO:0000256" key="1">
    <source>
        <dbReference type="SAM" id="MobiDB-lite"/>
    </source>
</evidence>
<accession>A0ABN2WJK9</accession>
<gene>
    <name evidence="3" type="ORF">GCM10009759_20140</name>
</gene>
<evidence type="ECO:0008006" key="5">
    <source>
        <dbReference type="Google" id="ProtNLM"/>
    </source>
</evidence>
<dbReference type="Proteomes" id="UP001500897">
    <property type="component" value="Unassembled WGS sequence"/>
</dbReference>
<protein>
    <recommendedName>
        <fullName evidence="5">Lipoprotein</fullName>
    </recommendedName>
</protein>
<comment type="caution">
    <text evidence="3">The sequence shown here is derived from an EMBL/GenBank/DDBJ whole genome shotgun (WGS) entry which is preliminary data.</text>
</comment>
<feature type="signal peptide" evidence="2">
    <location>
        <begin position="1"/>
        <end position="21"/>
    </location>
</feature>
<evidence type="ECO:0000256" key="2">
    <source>
        <dbReference type="SAM" id="SignalP"/>
    </source>
</evidence>